<dbReference type="InterPro" id="IPR008978">
    <property type="entry name" value="HSP20-like_chaperone"/>
</dbReference>
<feature type="domain" description="SHSP" evidence="3">
    <location>
        <begin position="23"/>
        <end position="130"/>
    </location>
</feature>
<dbReference type="RefSeq" id="WP_350243276.1">
    <property type="nucleotide sequence ID" value="NZ_CP158299.1"/>
</dbReference>
<accession>A0AAU7U9S3</accession>
<evidence type="ECO:0000256" key="2">
    <source>
        <dbReference type="RuleBase" id="RU003616"/>
    </source>
</evidence>
<organism evidence="4">
    <name type="scientific">Deinococcus sonorensis KR-87</name>
    <dbReference type="NCBI Taxonomy" id="694439"/>
    <lineage>
        <taxon>Bacteria</taxon>
        <taxon>Thermotogati</taxon>
        <taxon>Deinococcota</taxon>
        <taxon>Deinococci</taxon>
        <taxon>Deinococcales</taxon>
        <taxon>Deinococcaceae</taxon>
        <taxon>Deinococcus</taxon>
    </lineage>
</organism>
<dbReference type="AlphaFoldDB" id="A0AAU7U9S3"/>
<gene>
    <name evidence="4" type="ORF">ABOD76_17615</name>
</gene>
<dbReference type="CDD" id="cd06464">
    <property type="entry name" value="ACD_sHsps-like"/>
    <property type="match status" value="1"/>
</dbReference>
<dbReference type="PROSITE" id="PS01031">
    <property type="entry name" value="SHSP"/>
    <property type="match status" value="1"/>
</dbReference>
<comment type="similarity">
    <text evidence="1 2">Belongs to the small heat shock protein (HSP20) family.</text>
</comment>
<dbReference type="InterPro" id="IPR031107">
    <property type="entry name" value="Small_HSP"/>
</dbReference>
<reference evidence="4" key="1">
    <citation type="submission" date="2024-06" db="EMBL/GenBank/DDBJ databases">
        <title>Draft Genome Sequence of Deinococcus sonorensis Type Strain KR-87, a Biofilm Producing Representative of the Genus Deinococcus.</title>
        <authorList>
            <person name="Boren L.S."/>
            <person name="Grosso R.A."/>
            <person name="Hugenberg-Cox A.N."/>
            <person name="Hill J.T.E."/>
            <person name="Albert C.M."/>
            <person name="Tuohy J.M."/>
        </authorList>
    </citation>
    <scope>NUCLEOTIDE SEQUENCE</scope>
    <source>
        <strain evidence="4">KR-87</strain>
    </source>
</reference>
<sequence length="130" mass="14543">MNEPVLTRLNNLMQLRQEVETLATTGPWEPAADWLDEGTHLVLMLDVPGVDPQRLELLEEGDEVTVAGERTTLLHAEPLRRERPLGTFSRTMRFPEPVVSQSAQAQLGSGVLTVRFEKRQKTLLQLGSGE</sequence>
<dbReference type="KEGG" id="dsc:ABOD76_17615"/>
<dbReference type="EMBL" id="CP158299">
    <property type="protein sequence ID" value="XBV85239.1"/>
    <property type="molecule type" value="Genomic_DNA"/>
</dbReference>
<dbReference type="Pfam" id="PF00011">
    <property type="entry name" value="HSP20"/>
    <property type="match status" value="1"/>
</dbReference>
<dbReference type="PANTHER" id="PTHR11527">
    <property type="entry name" value="HEAT-SHOCK PROTEIN 20 FAMILY MEMBER"/>
    <property type="match status" value="1"/>
</dbReference>
<name>A0AAU7U9S3_9DEIO</name>
<dbReference type="SUPFAM" id="SSF49764">
    <property type="entry name" value="HSP20-like chaperones"/>
    <property type="match status" value="1"/>
</dbReference>
<evidence type="ECO:0000256" key="1">
    <source>
        <dbReference type="PROSITE-ProRule" id="PRU00285"/>
    </source>
</evidence>
<evidence type="ECO:0000313" key="4">
    <source>
        <dbReference type="EMBL" id="XBV85239.1"/>
    </source>
</evidence>
<dbReference type="InterPro" id="IPR002068">
    <property type="entry name" value="A-crystallin/Hsp20_dom"/>
</dbReference>
<evidence type="ECO:0000259" key="3">
    <source>
        <dbReference type="PROSITE" id="PS01031"/>
    </source>
</evidence>
<protein>
    <submittedName>
        <fullName evidence="4">Hsp20/alpha crystallin family protein</fullName>
    </submittedName>
</protein>
<proteinExistence type="inferred from homology"/>
<dbReference type="Gene3D" id="2.60.40.790">
    <property type="match status" value="1"/>
</dbReference>